<reference evidence="4" key="1">
    <citation type="submission" date="2022-11" db="EMBL/GenBank/DDBJ databases">
        <title>Genome Sequence of Cubamyces cubensis.</title>
        <authorList>
            <person name="Buettner E."/>
        </authorList>
    </citation>
    <scope>NUCLEOTIDE SEQUENCE</scope>
    <source>
        <strain evidence="4">MPL-01</strain>
    </source>
</reference>
<sequence length="1120" mass="121908">MMITVCTALLLALATSSAWASPTAFTPGRLDKRAPVPSFVLQNAPVSHLWSQEGWWPSDVAEHVKHMVPEVDFAAVAPAVTLQNISSLGSDVFLTSIDDVSKDTQPAWVTSDVGKPGASGLSAAPATIVLVEKDGGILDAFFFYFYSFDHGGKVLDIEFGDHVGDWEHSMVRFVNGEPTVLYLSAHTGGSAFTFNVTEKTNGRPTTYIAGGTHANYATPGQHCHDLPFDLLCDQTDAGPLWDPALNFRAFWFDTATGAFSVAGGAGGCGGDEQYPVLEHGQYCLVIEDLVDECKFSSGPTGPGEGESVHVSIAFDCQSPSAADADAREPEPEPELCLTLSPHPSSSSAPFLPFSPFSPPHLSPLAIVRAVPEPAALMFEPSYVVVPPTPISTPHPPSPSPRLSSQYPNGHSLALPELTHSAEGSSTDRERSSSETTIVTIYSMYEEDASSWSAAAASAVSHAARPHSRPPSRSLNLKDSVQIAGAAMPTYRDSFLQSDPAALDDSAFYDSTSPAYDLRRASMGKRLSVVDKPRHSVVSAGSVQLAYADSRPPSTYRHSTAESIGNGAAPRHSIGSESMRRPSGPRSRPSSSHRHKASPSQQSMSNGSNQHVSFALDTTADSKPLPQTPPHSPLVSPPSTPGTPLTPPSRPLHLDSYPSSPPGAFPASAKTKHTLTVLFPTELHLPSHTYAQLDTCGVKGDGIEEGVERTRARVGGSRQSEIRAMEALGDANEKTRELTSQEVELLQSLDRYGFFQTPSHDRLILLPAAPLQRPLARITTAHASGSPSPPLLPRQPESPPPPKETSRVAKWGRMLVATSRDQGGNVDMWGVKPAKERKLRERVYKGVPDCWRSAAWEVLMCRYSRTGKAELRQLMKEYQEALDKPSSYDVQIDLDVPRTISGHVMFRTRYGQGQRSLFHVLHSLSLRCDTCGYCQGMGPIAATLLCYFEPERAYASLVRLHDSYNMHAIFSPGFPGLLEAIYVQERLTEQMLPAVYDAFKRHMVSTTSYATKWYITLFANSVPFQTQLRLWDAFLLEGHDIFVVVAVAIVWVYRDHITSTSANFETVLSLLSSFFVPEDEDALLLWIEKVLGDKKLRADMTRWRGDWGRLVASGEHATALL</sequence>
<evidence type="ECO:0000256" key="2">
    <source>
        <dbReference type="SAM" id="SignalP"/>
    </source>
</evidence>
<organism evidence="4 5">
    <name type="scientific">Trametes cubensis</name>
    <dbReference type="NCBI Taxonomy" id="1111947"/>
    <lineage>
        <taxon>Eukaryota</taxon>
        <taxon>Fungi</taxon>
        <taxon>Dikarya</taxon>
        <taxon>Basidiomycota</taxon>
        <taxon>Agaricomycotina</taxon>
        <taxon>Agaricomycetes</taxon>
        <taxon>Polyporales</taxon>
        <taxon>Polyporaceae</taxon>
        <taxon>Trametes</taxon>
    </lineage>
</organism>
<evidence type="ECO:0000313" key="5">
    <source>
        <dbReference type="Proteomes" id="UP001215151"/>
    </source>
</evidence>
<dbReference type="AlphaFoldDB" id="A0AAD7XFA6"/>
<feature type="signal peptide" evidence="2">
    <location>
        <begin position="1"/>
        <end position="20"/>
    </location>
</feature>
<dbReference type="FunFam" id="1.10.8.270:FF:000023">
    <property type="entry name" value="TBC domain-containing protein C1778.09"/>
    <property type="match status" value="1"/>
</dbReference>
<feature type="region of interest" description="Disordered" evidence="1">
    <location>
        <begin position="780"/>
        <end position="809"/>
    </location>
</feature>
<dbReference type="PANTHER" id="PTHR47219">
    <property type="entry name" value="RAB GTPASE-ACTIVATING PROTEIN 1-LIKE"/>
    <property type="match status" value="1"/>
</dbReference>
<feature type="compositionally biased region" description="Pro residues" evidence="1">
    <location>
        <begin position="786"/>
        <end position="802"/>
    </location>
</feature>
<feature type="region of interest" description="Disordered" evidence="1">
    <location>
        <begin position="548"/>
        <end position="667"/>
    </location>
</feature>
<dbReference type="Proteomes" id="UP001215151">
    <property type="component" value="Unassembled WGS sequence"/>
</dbReference>
<feature type="chain" id="PRO_5042203290" description="Rab-GAP TBC domain-containing protein" evidence="2">
    <location>
        <begin position="21"/>
        <end position="1120"/>
    </location>
</feature>
<feature type="domain" description="Rab-GAP TBC" evidence="3">
    <location>
        <begin position="845"/>
        <end position="1037"/>
    </location>
</feature>
<evidence type="ECO:0000313" key="4">
    <source>
        <dbReference type="EMBL" id="KAJ8496688.1"/>
    </source>
</evidence>
<dbReference type="GO" id="GO:0005096">
    <property type="term" value="F:GTPase activator activity"/>
    <property type="evidence" value="ECO:0007669"/>
    <property type="project" value="TreeGrafter"/>
</dbReference>
<dbReference type="InterPro" id="IPR050302">
    <property type="entry name" value="Rab_GAP_TBC_domain"/>
</dbReference>
<dbReference type="SMART" id="SM00164">
    <property type="entry name" value="TBC"/>
    <property type="match status" value="1"/>
</dbReference>
<feature type="region of interest" description="Disordered" evidence="1">
    <location>
        <begin position="389"/>
        <end position="412"/>
    </location>
</feature>
<keyword evidence="5" id="KW-1185">Reference proteome</keyword>
<evidence type="ECO:0000259" key="3">
    <source>
        <dbReference type="PROSITE" id="PS50086"/>
    </source>
</evidence>
<feature type="compositionally biased region" description="Low complexity" evidence="1">
    <location>
        <begin position="580"/>
        <end position="589"/>
    </location>
</feature>
<feature type="compositionally biased region" description="Polar residues" evidence="1">
    <location>
        <begin position="600"/>
        <end position="611"/>
    </location>
</feature>
<keyword evidence="2" id="KW-0732">Signal</keyword>
<dbReference type="SUPFAM" id="SSF47923">
    <property type="entry name" value="Ypt/Rab-GAP domain of gyp1p"/>
    <property type="match status" value="2"/>
</dbReference>
<dbReference type="Gene3D" id="1.10.472.80">
    <property type="entry name" value="Ypt/Rab-GAP domain of gyp1p, domain 3"/>
    <property type="match status" value="1"/>
</dbReference>
<comment type="caution">
    <text evidence="4">The sequence shown here is derived from an EMBL/GenBank/DDBJ whole genome shotgun (WGS) entry which is preliminary data.</text>
</comment>
<dbReference type="InterPro" id="IPR009291">
    <property type="entry name" value="Vps62"/>
</dbReference>
<feature type="compositionally biased region" description="Pro residues" evidence="1">
    <location>
        <begin position="625"/>
        <end position="649"/>
    </location>
</feature>
<dbReference type="EMBL" id="JAPEVG010000012">
    <property type="protein sequence ID" value="KAJ8496688.1"/>
    <property type="molecule type" value="Genomic_DNA"/>
</dbReference>
<dbReference type="PANTHER" id="PTHR47219:SF9">
    <property type="entry name" value="GTPASE ACTIVATING PROTEIN AND CENTROSOME-ASSOCIATED, ISOFORM B"/>
    <property type="match status" value="1"/>
</dbReference>
<gene>
    <name evidence="4" type="ORF">ONZ51_g941</name>
</gene>
<dbReference type="Pfam" id="PF00566">
    <property type="entry name" value="RabGAP-TBC"/>
    <property type="match status" value="1"/>
</dbReference>
<dbReference type="Pfam" id="PF06101">
    <property type="entry name" value="Vps62"/>
    <property type="match status" value="1"/>
</dbReference>
<protein>
    <recommendedName>
        <fullName evidence="3">Rab-GAP TBC domain-containing protein</fullName>
    </recommendedName>
</protein>
<proteinExistence type="predicted"/>
<dbReference type="InterPro" id="IPR000195">
    <property type="entry name" value="Rab-GAP-TBC_dom"/>
</dbReference>
<dbReference type="PROSITE" id="PS50086">
    <property type="entry name" value="TBC_RABGAP"/>
    <property type="match status" value="1"/>
</dbReference>
<feature type="compositionally biased region" description="Polar residues" evidence="1">
    <location>
        <begin position="551"/>
        <end position="562"/>
    </location>
</feature>
<dbReference type="InterPro" id="IPR035969">
    <property type="entry name" value="Rab-GAP_TBC_sf"/>
</dbReference>
<feature type="compositionally biased region" description="Pro residues" evidence="1">
    <location>
        <begin position="389"/>
        <end position="399"/>
    </location>
</feature>
<name>A0AAD7XFA6_9APHY</name>
<evidence type="ECO:0000256" key="1">
    <source>
        <dbReference type="SAM" id="MobiDB-lite"/>
    </source>
</evidence>
<dbReference type="GO" id="GO:0031267">
    <property type="term" value="F:small GTPase binding"/>
    <property type="evidence" value="ECO:0007669"/>
    <property type="project" value="TreeGrafter"/>
</dbReference>
<dbReference type="Gene3D" id="1.10.8.270">
    <property type="entry name" value="putative rabgap domain of human tbc1 domain family member 14 like domains"/>
    <property type="match status" value="1"/>
</dbReference>
<accession>A0AAD7XFA6</accession>